<dbReference type="Pfam" id="PF13246">
    <property type="entry name" value="Cation_ATPase"/>
    <property type="match status" value="1"/>
</dbReference>
<keyword evidence="4" id="KW-0547">Nucleotide-binding</keyword>
<dbReference type="Pfam" id="PF08282">
    <property type="entry name" value="Hydrolase_3"/>
    <property type="match status" value="1"/>
</dbReference>
<dbReference type="PRINTS" id="PR00120">
    <property type="entry name" value="HATPASE"/>
</dbReference>
<dbReference type="Gene3D" id="3.40.1110.10">
    <property type="entry name" value="Calcium-transporting ATPase, cytoplasmic domain N"/>
    <property type="match status" value="1"/>
</dbReference>
<feature type="transmembrane region" description="Helical" evidence="10">
    <location>
        <begin position="799"/>
        <end position="818"/>
    </location>
</feature>
<evidence type="ECO:0000313" key="12">
    <source>
        <dbReference type="EMBL" id="MCO7543494.1"/>
    </source>
</evidence>
<feature type="transmembrane region" description="Helical" evidence="10">
    <location>
        <begin position="830"/>
        <end position="851"/>
    </location>
</feature>
<dbReference type="RefSeq" id="WP_253162152.1">
    <property type="nucleotide sequence ID" value="NZ_DAMBZL010000006.1"/>
</dbReference>
<dbReference type="Pfam" id="PF00690">
    <property type="entry name" value="Cation_ATPase_N"/>
    <property type="match status" value="1"/>
</dbReference>
<accession>A0AA41WDB4</accession>
<feature type="transmembrane region" description="Helical" evidence="10">
    <location>
        <begin position="763"/>
        <end position="787"/>
    </location>
</feature>
<dbReference type="InterPro" id="IPR036412">
    <property type="entry name" value="HAD-like_sf"/>
</dbReference>
<dbReference type="InterPro" id="IPR044492">
    <property type="entry name" value="P_typ_ATPase_HD_dom"/>
</dbReference>
<dbReference type="InterPro" id="IPR004014">
    <property type="entry name" value="ATPase_P-typ_cation-transptr_N"/>
</dbReference>
<dbReference type="GO" id="GO:0016887">
    <property type="term" value="F:ATP hydrolysis activity"/>
    <property type="evidence" value="ECO:0007669"/>
    <property type="project" value="InterPro"/>
</dbReference>
<evidence type="ECO:0000256" key="10">
    <source>
        <dbReference type="SAM" id="Phobius"/>
    </source>
</evidence>
<feature type="transmembrane region" description="Helical" evidence="10">
    <location>
        <begin position="725"/>
        <end position="743"/>
    </location>
</feature>
<dbReference type="Gene3D" id="2.70.150.10">
    <property type="entry name" value="Calcium-transporting ATPase, cytoplasmic transduction domain A"/>
    <property type="match status" value="1"/>
</dbReference>
<gene>
    <name evidence="12" type="ORF">NJF43_01850</name>
</gene>
<dbReference type="SUPFAM" id="SSF81665">
    <property type="entry name" value="Calcium ATPase, transmembrane domain M"/>
    <property type="match status" value="1"/>
</dbReference>
<evidence type="ECO:0000256" key="4">
    <source>
        <dbReference type="ARBA" id="ARBA00022741"/>
    </source>
</evidence>
<dbReference type="PRINTS" id="PR00119">
    <property type="entry name" value="CATATPASE"/>
</dbReference>
<dbReference type="AlphaFoldDB" id="A0AA41WDB4"/>
<dbReference type="PROSITE" id="PS00154">
    <property type="entry name" value="ATPASE_E1_E2"/>
    <property type="match status" value="1"/>
</dbReference>
<dbReference type="SUPFAM" id="SSF81660">
    <property type="entry name" value="Metal cation-transporting ATPase, ATP-binding domain N"/>
    <property type="match status" value="1"/>
</dbReference>
<dbReference type="SFLD" id="SFLDF00027">
    <property type="entry name" value="p-type_atpase"/>
    <property type="match status" value="1"/>
</dbReference>
<proteinExistence type="predicted"/>
<dbReference type="InterPro" id="IPR023214">
    <property type="entry name" value="HAD_sf"/>
</dbReference>
<keyword evidence="8 10" id="KW-1133">Transmembrane helix</keyword>
<feature type="transmembrane region" description="Helical" evidence="10">
    <location>
        <begin position="248"/>
        <end position="269"/>
    </location>
</feature>
<dbReference type="InterPro" id="IPR023299">
    <property type="entry name" value="ATPase_P-typ_cyto_dom_N"/>
</dbReference>
<dbReference type="GO" id="GO:0005524">
    <property type="term" value="F:ATP binding"/>
    <property type="evidence" value="ECO:0007669"/>
    <property type="project" value="UniProtKB-KW"/>
</dbReference>
<dbReference type="InterPro" id="IPR006068">
    <property type="entry name" value="ATPase_P-typ_cation-transptr_C"/>
</dbReference>
<dbReference type="Pfam" id="PF00689">
    <property type="entry name" value="Cation_ATPase_C"/>
    <property type="match status" value="1"/>
</dbReference>
<evidence type="ECO:0000256" key="8">
    <source>
        <dbReference type="ARBA" id="ARBA00022989"/>
    </source>
</evidence>
<dbReference type="Pfam" id="PF00122">
    <property type="entry name" value="E1-E2_ATPase"/>
    <property type="match status" value="1"/>
</dbReference>
<dbReference type="NCBIfam" id="TIGR01494">
    <property type="entry name" value="ATPase_P-type"/>
    <property type="match status" value="3"/>
</dbReference>
<dbReference type="InterPro" id="IPR001757">
    <property type="entry name" value="P_typ_ATPase"/>
</dbReference>
<keyword evidence="9 10" id="KW-0472">Membrane</keyword>
<keyword evidence="2" id="KW-0597">Phosphoprotein</keyword>
<feature type="transmembrane region" description="Helical" evidence="10">
    <location>
        <begin position="88"/>
        <end position="110"/>
    </location>
</feature>
<protein>
    <submittedName>
        <fullName evidence="12">Cation-transporting P-type ATPase</fullName>
    </submittedName>
</protein>
<evidence type="ECO:0000256" key="3">
    <source>
        <dbReference type="ARBA" id="ARBA00022692"/>
    </source>
</evidence>
<evidence type="ECO:0000313" key="13">
    <source>
        <dbReference type="Proteomes" id="UP001165292"/>
    </source>
</evidence>
<dbReference type="FunFam" id="2.70.150.10:FF:000160">
    <property type="entry name" value="Sarcoplasmic/endoplasmic reticulum calcium ATPase 1"/>
    <property type="match status" value="1"/>
</dbReference>
<feature type="transmembrane region" description="Helical" evidence="10">
    <location>
        <begin position="64"/>
        <end position="82"/>
    </location>
</feature>
<evidence type="ECO:0000256" key="7">
    <source>
        <dbReference type="ARBA" id="ARBA00022967"/>
    </source>
</evidence>
<dbReference type="GO" id="GO:0012505">
    <property type="term" value="C:endomembrane system"/>
    <property type="evidence" value="ECO:0007669"/>
    <property type="project" value="UniProtKB-SubCell"/>
</dbReference>
<reference evidence="12" key="1">
    <citation type="submission" date="2022-06" db="EMBL/GenBank/DDBJ databases">
        <title>Detection of beta-lactamases in bacteria of animal origin.</title>
        <authorList>
            <person name="Mlynarcik P."/>
            <person name="Zdarska V."/>
            <person name="Chudobova H."/>
            <person name="Prochazkova P."/>
            <person name="Hricova K."/>
            <person name="Mezerova K."/>
            <person name="Bardon J."/>
            <person name="Dolejska M."/>
            <person name="Sukkar I."/>
            <person name="Kolar M."/>
        </authorList>
    </citation>
    <scope>NUCLEOTIDE SEQUENCE</scope>
    <source>
        <strain evidence="12">S 300-3</strain>
    </source>
</reference>
<name>A0AA41WDB4_9GAMM</name>
<sequence>MEPADKALWHALRAEQCLAHLDCRLEGLTGDEAARRLQRYGANQLPGIKPRGPLIRFLRQFHNVLLYIMLFASVVTALLGHWVDTAVIFAAVLVNAVIGFIQEGKAASALDSIRKLLSARATVLRDGKRVEADAGELVPGDIVLLASGDKVPADLRLLEVRNLRVEEAALTGESLPMEKTTDAVEPDAPLGDRSGMAWSGTLVVYGQASGLVVATGADTELGRINRMLTQVQAISTPLLRQIDRFGRWLAAVILLMVTATFVLGTLWRGHPPGEMFMMAVALTASAIPEGLPAIMTVMLAIGVQRMARRQAIVRQLPAVETLGSVTVICSDKTGTLTRNEMTVQQLVCADRQYQVSGVGYAALGEFSRDGQPLAADDRRLLLDVARTGLLCNDARLREIDGGWQVEGDPTEAALLVLAGKAGLEATTESTNWACRDSIPFESEHRFRASLNHHGSGHTRIFVVGAPERLLEMCNQQRGLSGDEPLAPDYWRRRITDLAARGLRLLALAEKSVDNEQRLLDFEDIDLGGFTLLALVGIIDPPRTEAIAAVAECHAAGIRVKMITGDHADTARVIGAQLGIGVGKPALTGAELALMDDAALREVVLEIDVFARASPEHKLRLVSAMQACGEVVAMTGDGVNDAPALKRADVGVAMGCKGTEAAKDAADIVLADDNFATIGNAVREGRAVYDNLKKFILFMLPTNGGEALIVIAAILFQFALPLTPVQVLWINMVTSSTLSLALAAEPTERGIMRRPPRPPSEALLSGFFVWRVAMVSLLMAAGALGLFLWELERGTSLEHARTLAVNVVVVGEMLYLLCSRHVFSSVLNREGLLGNFWVLLSIAVCAALQLLYTYSTPLQNLFGSTALGLQDWLRVLGAASLVLIGSELEKWLIRRFRHSPTLARIFALPGEIGQRPARDSRR</sequence>
<dbReference type="SMART" id="SM00831">
    <property type="entry name" value="Cation_ATPase_N"/>
    <property type="match status" value="1"/>
</dbReference>
<keyword evidence="6" id="KW-0460">Magnesium</keyword>
<dbReference type="Proteomes" id="UP001165292">
    <property type="component" value="Unassembled WGS sequence"/>
</dbReference>
<organism evidence="12 13">
    <name type="scientific">Stutzerimonas nitrititolerans</name>
    <dbReference type="NCBI Taxonomy" id="2482751"/>
    <lineage>
        <taxon>Bacteria</taxon>
        <taxon>Pseudomonadati</taxon>
        <taxon>Pseudomonadota</taxon>
        <taxon>Gammaproteobacteria</taxon>
        <taxon>Pseudomonadales</taxon>
        <taxon>Pseudomonadaceae</taxon>
        <taxon>Stutzerimonas</taxon>
    </lineage>
</organism>
<keyword evidence="3 10" id="KW-0812">Transmembrane</keyword>
<feature type="transmembrane region" description="Helical" evidence="10">
    <location>
        <begin position="275"/>
        <end position="301"/>
    </location>
</feature>
<dbReference type="InterPro" id="IPR059000">
    <property type="entry name" value="ATPase_P-type_domA"/>
</dbReference>
<evidence type="ECO:0000256" key="6">
    <source>
        <dbReference type="ARBA" id="ARBA00022842"/>
    </source>
</evidence>
<dbReference type="SFLD" id="SFLDS00003">
    <property type="entry name" value="Haloacid_Dehalogenase"/>
    <property type="match status" value="1"/>
</dbReference>
<evidence type="ECO:0000256" key="9">
    <source>
        <dbReference type="ARBA" id="ARBA00023136"/>
    </source>
</evidence>
<evidence type="ECO:0000256" key="5">
    <source>
        <dbReference type="ARBA" id="ARBA00022840"/>
    </source>
</evidence>
<dbReference type="Gene3D" id="1.20.1110.10">
    <property type="entry name" value="Calcium-transporting ATPase, transmembrane domain"/>
    <property type="match status" value="1"/>
</dbReference>
<dbReference type="EMBL" id="JAMYBS010000001">
    <property type="protein sequence ID" value="MCO7543494.1"/>
    <property type="molecule type" value="Genomic_DNA"/>
</dbReference>
<keyword evidence="5" id="KW-0067">ATP-binding</keyword>
<dbReference type="SUPFAM" id="SSF56784">
    <property type="entry name" value="HAD-like"/>
    <property type="match status" value="1"/>
</dbReference>
<evidence type="ECO:0000256" key="1">
    <source>
        <dbReference type="ARBA" id="ARBA00004127"/>
    </source>
</evidence>
<dbReference type="GO" id="GO:0015662">
    <property type="term" value="F:P-type ion transporter activity"/>
    <property type="evidence" value="ECO:0007669"/>
    <property type="project" value="UniProtKB-ARBA"/>
</dbReference>
<dbReference type="SUPFAM" id="SSF81653">
    <property type="entry name" value="Calcium ATPase, transduction domain A"/>
    <property type="match status" value="1"/>
</dbReference>
<dbReference type="SFLD" id="SFLDG00002">
    <property type="entry name" value="C1.7:_P-type_atpase_like"/>
    <property type="match status" value="1"/>
</dbReference>
<evidence type="ECO:0000259" key="11">
    <source>
        <dbReference type="SMART" id="SM00831"/>
    </source>
</evidence>
<dbReference type="PANTHER" id="PTHR42861">
    <property type="entry name" value="CALCIUM-TRANSPORTING ATPASE"/>
    <property type="match status" value="1"/>
</dbReference>
<comment type="subcellular location">
    <subcellularLocation>
        <location evidence="1">Endomembrane system</location>
        <topology evidence="1">Multi-pass membrane protein</topology>
    </subcellularLocation>
</comment>
<dbReference type="Gene3D" id="3.40.50.1000">
    <property type="entry name" value="HAD superfamily/HAD-like"/>
    <property type="match status" value="1"/>
</dbReference>
<dbReference type="CDD" id="cd02080">
    <property type="entry name" value="P-type_ATPase_cation"/>
    <property type="match status" value="1"/>
</dbReference>
<dbReference type="InterPro" id="IPR023298">
    <property type="entry name" value="ATPase_P-typ_TM_dom_sf"/>
</dbReference>
<dbReference type="InterPro" id="IPR008250">
    <property type="entry name" value="ATPase_P-typ_transduc_dom_A_sf"/>
</dbReference>
<feature type="domain" description="Cation-transporting P-type ATPase N-terminal" evidence="11">
    <location>
        <begin position="8"/>
        <end position="81"/>
    </location>
</feature>
<dbReference type="GO" id="GO:0016020">
    <property type="term" value="C:membrane"/>
    <property type="evidence" value="ECO:0007669"/>
    <property type="project" value="InterPro"/>
</dbReference>
<dbReference type="FunFam" id="3.40.50.1000:FF:000001">
    <property type="entry name" value="Phospholipid-transporting ATPase IC"/>
    <property type="match status" value="1"/>
</dbReference>
<evidence type="ECO:0000256" key="2">
    <source>
        <dbReference type="ARBA" id="ARBA00022553"/>
    </source>
</evidence>
<comment type="caution">
    <text evidence="12">The sequence shown here is derived from an EMBL/GenBank/DDBJ whole genome shotgun (WGS) entry which is preliminary data.</text>
</comment>
<keyword evidence="7" id="KW-1278">Translocase</keyword>
<feature type="transmembrane region" description="Helical" evidence="10">
    <location>
        <begin position="694"/>
        <end position="719"/>
    </location>
</feature>
<dbReference type="InterPro" id="IPR018303">
    <property type="entry name" value="ATPase_P-typ_P_site"/>
</dbReference>